<sequence>MGAGEKRSGELWAHMQLRRLGFGKNPLRRRSDRIETVVLWCAVIAALLLVPVGAAVGTSYRNASNASADARRTELHQVAGRTLEGTEGLVPTAPGDVLTSVRIGYLDPSGAEREGTTNVVIGTKAGAEVTVWLDRDGEIVKAPASQGDAAAIGTWMGMLAVAGSWLALWGAVRLVRVPLDRRRARDWSTEWLDVAPRWLRGQN</sequence>
<feature type="transmembrane region" description="Helical" evidence="1">
    <location>
        <begin position="155"/>
        <end position="175"/>
    </location>
</feature>
<evidence type="ECO:0000256" key="1">
    <source>
        <dbReference type="SAM" id="Phobius"/>
    </source>
</evidence>
<keyword evidence="1" id="KW-1133">Transmembrane helix</keyword>
<gene>
    <name evidence="2" type="ORF">ABN611_30475</name>
</gene>
<dbReference type="AlphaFoldDB" id="A0AAU7T885"/>
<organism evidence="2">
    <name type="scientific">Kribbella sp. HUAS MG21</name>
    <dbReference type="NCBI Taxonomy" id="3160966"/>
    <lineage>
        <taxon>Bacteria</taxon>
        <taxon>Bacillati</taxon>
        <taxon>Actinomycetota</taxon>
        <taxon>Actinomycetes</taxon>
        <taxon>Propionibacteriales</taxon>
        <taxon>Kribbellaceae</taxon>
        <taxon>Kribbella</taxon>
    </lineage>
</organism>
<protein>
    <recommendedName>
        <fullName evidence="3">Transmembrane protein</fullName>
    </recommendedName>
</protein>
<evidence type="ECO:0008006" key="3">
    <source>
        <dbReference type="Google" id="ProtNLM"/>
    </source>
</evidence>
<reference evidence="2" key="1">
    <citation type="submission" date="2024-06" db="EMBL/GenBank/DDBJ databases">
        <title>Kribbella sp. strain HUAS MG21 genome sequences.</title>
        <authorList>
            <person name="Mo P."/>
        </authorList>
    </citation>
    <scope>NUCLEOTIDE SEQUENCE</scope>
    <source>
        <strain evidence="2">HUAS MG21</strain>
    </source>
</reference>
<dbReference type="PANTHER" id="PTHR42305:SF1">
    <property type="entry name" value="MEMBRANE PROTEIN RV1733C-RELATED"/>
    <property type="match status" value="1"/>
</dbReference>
<dbReference type="PANTHER" id="PTHR42305">
    <property type="entry name" value="MEMBRANE PROTEIN RV1733C-RELATED"/>
    <property type="match status" value="1"/>
</dbReference>
<evidence type="ECO:0000313" key="2">
    <source>
        <dbReference type="EMBL" id="XBV22880.1"/>
    </source>
</evidence>
<keyword evidence="1" id="KW-0812">Transmembrane</keyword>
<feature type="transmembrane region" description="Helical" evidence="1">
    <location>
        <begin position="37"/>
        <end position="57"/>
    </location>
</feature>
<dbReference type="EMBL" id="CP158165">
    <property type="protein sequence ID" value="XBV22880.1"/>
    <property type="molecule type" value="Genomic_DNA"/>
</dbReference>
<accession>A0AAU7T885</accession>
<keyword evidence="1" id="KW-0472">Membrane</keyword>
<dbReference type="RefSeq" id="WP_350275719.1">
    <property type="nucleotide sequence ID" value="NZ_CP158165.1"/>
</dbReference>
<name>A0AAU7T885_9ACTN</name>
<dbReference type="InterPro" id="IPR039708">
    <property type="entry name" value="MT1774/Rv1733c-like"/>
</dbReference>
<proteinExistence type="predicted"/>